<dbReference type="EMBL" id="FOGG01000026">
    <property type="protein sequence ID" value="SES03276.1"/>
    <property type="molecule type" value="Genomic_DNA"/>
</dbReference>
<evidence type="ECO:0000313" key="5">
    <source>
        <dbReference type="EMBL" id="SES03276.1"/>
    </source>
</evidence>
<dbReference type="Proteomes" id="UP000199572">
    <property type="component" value="Unassembled WGS sequence"/>
</dbReference>
<proteinExistence type="predicted"/>
<keyword evidence="2" id="KW-0378">Hydrolase</keyword>
<dbReference type="InterPro" id="IPR052708">
    <property type="entry name" value="PxpC"/>
</dbReference>
<dbReference type="PANTHER" id="PTHR43309:SF5">
    <property type="entry name" value="5-OXOPROLINASE SUBUNIT C"/>
    <property type="match status" value="1"/>
</dbReference>
<evidence type="ECO:0000256" key="1">
    <source>
        <dbReference type="ARBA" id="ARBA00022741"/>
    </source>
</evidence>
<protein>
    <submittedName>
        <fullName evidence="5">Antagonist of KipI</fullName>
    </submittedName>
</protein>
<dbReference type="GO" id="GO:0005524">
    <property type="term" value="F:ATP binding"/>
    <property type="evidence" value="ECO:0007669"/>
    <property type="project" value="UniProtKB-KW"/>
</dbReference>
<dbReference type="InterPro" id="IPR029000">
    <property type="entry name" value="Cyclophilin-like_dom_sf"/>
</dbReference>
<dbReference type="AlphaFoldDB" id="A0A1H9U1F2"/>
<dbReference type="PANTHER" id="PTHR43309">
    <property type="entry name" value="5-OXOPROLINASE SUBUNIT C"/>
    <property type="match status" value="1"/>
</dbReference>
<evidence type="ECO:0000313" key="6">
    <source>
        <dbReference type="Proteomes" id="UP000199572"/>
    </source>
</evidence>
<sequence>MDTLSARIANLAVGNSDTEAVIEFTYGNASFKCDTDILLSYCGNGATLQSHNEKLPAARAIFLKAGTIVNLKNTTSGARTYLAVPGGWDLPLVLNSRSTYTPAGFGGYEGRALKVNDWLSGSKKLSKTNIQLLNDFKNSNKSYARWGIYEDLIRAKNQKVVRIILGGESNWFDETSIVDLLSKTYTIDLKSNRMGIYLKGSKLKRVQSTELLSTAVCPGTIQVNGDGEMILLMADCQTTGGYPRIAQVALVDLPICAQLKPGDEILFEEISPLAAEKLYLKQERDLAKLALAIEMIL</sequence>
<gene>
    <name evidence="5" type="ORF">SAMN04488023_12645</name>
</gene>
<evidence type="ECO:0000256" key="3">
    <source>
        <dbReference type="ARBA" id="ARBA00022840"/>
    </source>
</evidence>
<name>A0A1H9U1F2_9SPHI</name>
<dbReference type="SMART" id="SM00797">
    <property type="entry name" value="AHS2"/>
    <property type="match status" value="1"/>
</dbReference>
<dbReference type="InterPro" id="IPR003778">
    <property type="entry name" value="CT_A_B"/>
</dbReference>
<keyword evidence="6" id="KW-1185">Reference proteome</keyword>
<organism evidence="5 6">
    <name type="scientific">Pedobacter rhizosphaerae</name>
    <dbReference type="NCBI Taxonomy" id="390241"/>
    <lineage>
        <taxon>Bacteria</taxon>
        <taxon>Pseudomonadati</taxon>
        <taxon>Bacteroidota</taxon>
        <taxon>Sphingobacteriia</taxon>
        <taxon>Sphingobacteriales</taxon>
        <taxon>Sphingobacteriaceae</taxon>
        <taxon>Pedobacter</taxon>
    </lineage>
</organism>
<dbReference type="SUPFAM" id="SSF50891">
    <property type="entry name" value="Cyclophilin-like"/>
    <property type="match status" value="1"/>
</dbReference>
<keyword evidence="1" id="KW-0547">Nucleotide-binding</keyword>
<evidence type="ECO:0000259" key="4">
    <source>
        <dbReference type="SMART" id="SM00797"/>
    </source>
</evidence>
<feature type="domain" description="Carboxyltransferase" evidence="4">
    <location>
        <begin position="1"/>
        <end position="285"/>
    </location>
</feature>
<dbReference type="Pfam" id="PF02626">
    <property type="entry name" value="CT_A_B"/>
    <property type="match status" value="1"/>
</dbReference>
<accession>A0A1H9U1F2</accession>
<reference evidence="5 6" key="1">
    <citation type="submission" date="2016-10" db="EMBL/GenBank/DDBJ databases">
        <authorList>
            <person name="de Groot N.N."/>
        </authorList>
    </citation>
    <scope>NUCLEOTIDE SEQUENCE [LARGE SCALE GENOMIC DNA]</scope>
    <source>
        <strain evidence="5 6">DSM 18610</strain>
    </source>
</reference>
<dbReference type="STRING" id="390241.SAMN04488023_12645"/>
<keyword evidence="3" id="KW-0067">ATP-binding</keyword>
<dbReference type="Gene3D" id="2.40.100.10">
    <property type="entry name" value="Cyclophilin-like"/>
    <property type="match status" value="1"/>
</dbReference>
<dbReference type="GO" id="GO:0016787">
    <property type="term" value="F:hydrolase activity"/>
    <property type="evidence" value="ECO:0007669"/>
    <property type="project" value="UniProtKB-KW"/>
</dbReference>
<evidence type="ECO:0000256" key="2">
    <source>
        <dbReference type="ARBA" id="ARBA00022801"/>
    </source>
</evidence>